<evidence type="ECO:0000259" key="8">
    <source>
        <dbReference type="PROSITE" id="PS50928"/>
    </source>
</evidence>
<name>A0A151AEC4_9EURY</name>
<dbReference type="CDD" id="cd06261">
    <property type="entry name" value="TM_PBP2"/>
    <property type="match status" value="1"/>
</dbReference>
<dbReference type="GO" id="GO:0055085">
    <property type="term" value="P:transmembrane transport"/>
    <property type="evidence" value="ECO:0007669"/>
    <property type="project" value="InterPro"/>
</dbReference>
<keyword evidence="5 7" id="KW-1133">Transmembrane helix</keyword>
<evidence type="ECO:0000256" key="6">
    <source>
        <dbReference type="ARBA" id="ARBA00023136"/>
    </source>
</evidence>
<keyword evidence="4 7" id="KW-0812">Transmembrane</keyword>
<feature type="transmembrane region" description="Helical" evidence="7">
    <location>
        <begin position="103"/>
        <end position="126"/>
    </location>
</feature>
<comment type="similarity">
    <text evidence="7">Belongs to the binding-protein-dependent transport system permease family.</text>
</comment>
<feature type="domain" description="ABC transmembrane type-1" evidence="8">
    <location>
        <begin position="99"/>
        <end position="308"/>
    </location>
</feature>
<evidence type="ECO:0000256" key="5">
    <source>
        <dbReference type="ARBA" id="ARBA00022989"/>
    </source>
</evidence>
<dbReference type="Pfam" id="PF19300">
    <property type="entry name" value="BPD_transp_1_N"/>
    <property type="match status" value="1"/>
</dbReference>
<reference evidence="9 10" key="1">
    <citation type="submission" date="2016-02" db="EMBL/GenBank/DDBJ databases">
        <title>Genome sequence of Halalkalicoccus paucihalophilus DSM 24557.</title>
        <authorList>
            <person name="Poehlein A."/>
            <person name="Daniel R."/>
        </authorList>
    </citation>
    <scope>NUCLEOTIDE SEQUENCE [LARGE SCALE GENOMIC DNA]</scope>
    <source>
        <strain evidence="9 10">DSM 24557</strain>
    </source>
</reference>
<comment type="caution">
    <text evidence="9">The sequence shown here is derived from an EMBL/GenBank/DDBJ whole genome shotgun (WGS) entry which is preliminary data.</text>
</comment>
<dbReference type="AlphaFoldDB" id="A0A151AEC4"/>
<protein>
    <submittedName>
        <fullName evidence="9">Nickel transporter permease NikB</fullName>
    </submittedName>
</protein>
<accession>A0A151AEC4</accession>
<evidence type="ECO:0000256" key="2">
    <source>
        <dbReference type="ARBA" id="ARBA00022448"/>
    </source>
</evidence>
<dbReference type="Proteomes" id="UP000075321">
    <property type="component" value="Unassembled WGS sequence"/>
</dbReference>
<comment type="subcellular location">
    <subcellularLocation>
        <location evidence="1 7">Cell membrane</location>
        <topology evidence="1 7">Multi-pass membrane protein</topology>
    </subcellularLocation>
</comment>
<dbReference type="PANTHER" id="PTHR43163:SF6">
    <property type="entry name" value="DIPEPTIDE TRANSPORT SYSTEM PERMEASE PROTEIN DPPB-RELATED"/>
    <property type="match status" value="1"/>
</dbReference>
<gene>
    <name evidence="9" type="ORF">HAPAU_25700</name>
</gene>
<dbReference type="SUPFAM" id="SSF161098">
    <property type="entry name" value="MetI-like"/>
    <property type="match status" value="1"/>
</dbReference>
<dbReference type="PATRIC" id="fig|1008153.3.peg.2619"/>
<keyword evidence="3" id="KW-1003">Cell membrane</keyword>
<keyword evidence="6 7" id="KW-0472">Membrane</keyword>
<feature type="transmembrane region" description="Helical" evidence="7">
    <location>
        <begin position="285"/>
        <end position="311"/>
    </location>
</feature>
<evidence type="ECO:0000313" key="9">
    <source>
        <dbReference type="EMBL" id="KYH25892.1"/>
    </source>
</evidence>
<dbReference type="OrthoDB" id="44105at2157"/>
<feature type="transmembrane region" description="Helical" evidence="7">
    <location>
        <begin position="138"/>
        <end position="162"/>
    </location>
</feature>
<evidence type="ECO:0000256" key="1">
    <source>
        <dbReference type="ARBA" id="ARBA00004651"/>
    </source>
</evidence>
<proteinExistence type="inferred from homology"/>
<dbReference type="PANTHER" id="PTHR43163">
    <property type="entry name" value="DIPEPTIDE TRANSPORT SYSTEM PERMEASE PROTEIN DPPB-RELATED"/>
    <property type="match status" value="1"/>
</dbReference>
<dbReference type="PROSITE" id="PS50928">
    <property type="entry name" value="ABC_TM1"/>
    <property type="match status" value="1"/>
</dbReference>
<dbReference type="InterPro" id="IPR000515">
    <property type="entry name" value="MetI-like"/>
</dbReference>
<feature type="transmembrane region" description="Helical" evidence="7">
    <location>
        <begin position="240"/>
        <end position="265"/>
    </location>
</feature>
<keyword evidence="2 7" id="KW-0813">Transport</keyword>
<evidence type="ECO:0000256" key="4">
    <source>
        <dbReference type="ARBA" id="ARBA00022692"/>
    </source>
</evidence>
<evidence type="ECO:0000313" key="10">
    <source>
        <dbReference type="Proteomes" id="UP000075321"/>
    </source>
</evidence>
<organism evidence="9 10">
    <name type="scientific">Halalkalicoccus paucihalophilus</name>
    <dbReference type="NCBI Taxonomy" id="1008153"/>
    <lineage>
        <taxon>Archaea</taxon>
        <taxon>Methanobacteriati</taxon>
        <taxon>Methanobacteriota</taxon>
        <taxon>Stenosarchaea group</taxon>
        <taxon>Halobacteria</taxon>
        <taxon>Halobacteriales</taxon>
        <taxon>Halococcaceae</taxon>
        <taxon>Halalkalicoccus</taxon>
    </lineage>
</organism>
<dbReference type="GO" id="GO:0005886">
    <property type="term" value="C:plasma membrane"/>
    <property type="evidence" value="ECO:0007669"/>
    <property type="project" value="UniProtKB-SubCell"/>
</dbReference>
<dbReference type="Pfam" id="PF00528">
    <property type="entry name" value="BPD_transp_1"/>
    <property type="match status" value="1"/>
</dbReference>
<keyword evidence="10" id="KW-1185">Reference proteome</keyword>
<evidence type="ECO:0000256" key="3">
    <source>
        <dbReference type="ARBA" id="ARBA00022475"/>
    </source>
</evidence>
<dbReference type="Gene3D" id="1.10.3720.10">
    <property type="entry name" value="MetI-like"/>
    <property type="match status" value="1"/>
</dbReference>
<sequence>MSLRRFILNRVLSIIPILFGVSVITFGLVHLTPGDPISQMVALNPEVTASQEAQLRARYGLDGPVWQQYLTWMGNVLTGDFGTVIRTNREVSAIVLARLPETIALGLFGWAFALLIAIPTGIYAAVNKDAFGDTVSRFIALSGISIPNFWLGLMLILVGALWLGWWPVLAPSRLPLYHPQMLWYLILPGLTIGTAAAASIMRVMRTSMTEEMNKEYVTAARAKGLPERQVVLKHVLRNSLISVVTLAATLTAGIVAGSVVVETVFNWPGLGREFIQAITAREVNLIMAITLFTGVFIILANLLADILYAVLDPRIRYD</sequence>
<dbReference type="RefSeq" id="WP_066383039.1">
    <property type="nucleotide sequence ID" value="NZ_LTAZ01000005.1"/>
</dbReference>
<dbReference type="InterPro" id="IPR035906">
    <property type="entry name" value="MetI-like_sf"/>
</dbReference>
<feature type="transmembrane region" description="Helical" evidence="7">
    <location>
        <begin position="182"/>
        <end position="204"/>
    </location>
</feature>
<feature type="transmembrane region" description="Helical" evidence="7">
    <location>
        <begin position="12"/>
        <end position="31"/>
    </location>
</feature>
<evidence type="ECO:0000256" key="7">
    <source>
        <dbReference type="RuleBase" id="RU363032"/>
    </source>
</evidence>
<dbReference type="EMBL" id="LTAZ01000005">
    <property type="protein sequence ID" value="KYH25892.1"/>
    <property type="molecule type" value="Genomic_DNA"/>
</dbReference>
<dbReference type="InterPro" id="IPR045621">
    <property type="entry name" value="BPD_transp_1_N"/>
</dbReference>